<dbReference type="EMBL" id="JABBXF010000089">
    <property type="protein sequence ID" value="NVK81697.1"/>
    <property type="molecule type" value="Genomic_DNA"/>
</dbReference>
<dbReference type="InterPro" id="IPR025968">
    <property type="entry name" value="YwqJ_deaminase"/>
</dbReference>
<evidence type="ECO:0008006" key="4">
    <source>
        <dbReference type="Google" id="ProtNLM"/>
    </source>
</evidence>
<evidence type="ECO:0000313" key="2">
    <source>
        <dbReference type="EMBL" id="NVK81697.1"/>
    </source>
</evidence>
<accession>A0A7Y7B9U7</accession>
<reference evidence="2 3" key="1">
    <citation type="submission" date="2020-04" db="EMBL/GenBank/DDBJ databases">
        <title>Draft Genome Sequence of Streptomyces morookaense DSM 40503, an 8-azaguanine-producing strain.</title>
        <authorList>
            <person name="Qi J."/>
            <person name="Gao J.-M."/>
        </authorList>
    </citation>
    <scope>NUCLEOTIDE SEQUENCE [LARGE SCALE GENOMIC DNA]</scope>
    <source>
        <strain evidence="2 3">DSM 40503</strain>
    </source>
</reference>
<dbReference type="Proteomes" id="UP000587462">
    <property type="component" value="Unassembled WGS sequence"/>
</dbReference>
<keyword evidence="3" id="KW-1185">Reference proteome</keyword>
<feature type="region of interest" description="Disordered" evidence="1">
    <location>
        <begin position="805"/>
        <end position="824"/>
    </location>
</feature>
<feature type="region of interest" description="Disordered" evidence="1">
    <location>
        <begin position="431"/>
        <end position="644"/>
    </location>
</feature>
<gene>
    <name evidence="2" type="ORF">HG542_29200</name>
</gene>
<organism evidence="2 3">
    <name type="scientific">Streptomyces morookaense</name>
    <name type="common">Streptoverticillium morookaense</name>
    <dbReference type="NCBI Taxonomy" id="1970"/>
    <lineage>
        <taxon>Bacteria</taxon>
        <taxon>Bacillati</taxon>
        <taxon>Actinomycetota</taxon>
        <taxon>Actinomycetes</taxon>
        <taxon>Kitasatosporales</taxon>
        <taxon>Streptomycetaceae</taxon>
        <taxon>Streptomyces</taxon>
    </lineage>
</organism>
<dbReference type="AlphaFoldDB" id="A0A7Y7B9U7"/>
<name>A0A7Y7B9U7_STRMO</name>
<proteinExistence type="predicted"/>
<feature type="compositionally biased region" description="Basic and acidic residues" evidence="1">
    <location>
        <begin position="539"/>
        <end position="587"/>
    </location>
</feature>
<feature type="compositionally biased region" description="Basic and acidic residues" evidence="1">
    <location>
        <begin position="431"/>
        <end position="449"/>
    </location>
</feature>
<feature type="compositionally biased region" description="Basic and acidic residues" evidence="1">
    <location>
        <begin position="630"/>
        <end position="644"/>
    </location>
</feature>
<feature type="compositionally biased region" description="Low complexity" evidence="1">
    <location>
        <begin position="484"/>
        <end position="505"/>
    </location>
</feature>
<evidence type="ECO:0000313" key="3">
    <source>
        <dbReference type="Proteomes" id="UP000587462"/>
    </source>
</evidence>
<comment type="caution">
    <text evidence="2">The sequence shown here is derived from an EMBL/GenBank/DDBJ whole genome shotgun (WGS) entry which is preliminary data.</text>
</comment>
<protein>
    <recommendedName>
        <fullName evidence="4">YwqJ-like deaminase</fullName>
    </recommendedName>
</protein>
<dbReference type="Pfam" id="PF14431">
    <property type="entry name" value="YwqJ-deaminase"/>
    <property type="match status" value="1"/>
</dbReference>
<dbReference type="RefSeq" id="WP_171086664.1">
    <property type="nucleotide sequence ID" value="NZ_BNBU01000009.1"/>
</dbReference>
<evidence type="ECO:0000256" key="1">
    <source>
        <dbReference type="SAM" id="MobiDB-lite"/>
    </source>
</evidence>
<sequence length="824" mass="87522">MIEPEKIPHYTGNFDQLEKDAAALKKTASSIRSTGSDIHSTFQGLDPVYEAPEKGPLLHTTVPVREGADHFASKLETVGGALSDFAHTGRPLAKRMDELRREAEAFAKSVADDKHWQRDAKKQKENAHLVHEVGRVWGEFQEAERSTADKISALVGNTRWVPDDGSHKPGMYGFSADDAAKADKTPWGTADAREYTGVKWLWHHGTHFVGGLVTGFFKDGILDTLKGLGHMVNFFDWDTFAKTWSGIGDVVTGIGLYTVRPFELAMNAMGLPDKPDPDSDRARKAAREFGKSLVAWDQWKRNPGRAIGTVVFNGLTLGAGPLLKLGKAGELGNLGKAGEAGGKAAKVAGALGRAGQLVDPMTYIGGAAKYAKVQVGDLLKSLKETHTGKVGDFLDGASKPSGALADLPKGFHYTNHEGQLRVITEDGKILDEHGKPAEPPAVKEPHKADLPNVHETSPSDHRVPAGVGASHPQASAHAGGGTADGAASHTGSRAGDSAGYSGSASHTPNVHGDGHSTSTHSGHDAPSRTGGHNTGSHGGHYDHGPTAHGHDGPRHADDNPSHHAGEHDTPSGDSHGDGGTHPHHEGGSGHPTSNGAHENVDHSTHNADGSDLPSGSTGLEELPPPGPGEKVMDRFPEGDPRVKRTDGLVTQVNGRPVADYLDDLSQSRGAAYRDAKEAGTFPRKQTGACVGVVMDLRTGSVIEGINGKAANIIPLDQLHPTLRERYEQIADNPPHRDHPLGHAEVKAVNELLWERHSKGLPDGKEALAEMRASVEFPYLPDKVTGAPGRRAPYCANCGHMIEEVPSSHGRYTDDPPTDDNWIPG</sequence>